<evidence type="ECO:0000259" key="2">
    <source>
        <dbReference type="Pfam" id="PF06283"/>
    </source>
</evidence>
<gene>
    <name evidence="3" type="ORF">SAMN06265218_101326</name>
</gene>
<dbReference type="RefSeq" id="WP_142712781.1">
    <property type="nucleotide sequence ID" value="NZ_FXTH01000001.1"/>
</dbReference>
<dbReference type="EMBL" id="FXTH01000001">
    <property type="protein sequence ID" value="SMO37507.1"/>
    <property type="molecule type" value="Genomic_DNA"/>
</dbReference>
<dbReference type="OrthoDB" id="9816308at2"/>
<evidence type="ECO:0000313" key="3">
    <source>
        <dbReference type="EMBL" id="SMO37507.1"/>
    </source>
</evidence>
<dbReference type="InterPro" id="IPR029010">
    <property type="entry name" value="ThuA-like"/>
</dbReference>
<dbReference type="InterPro" id="IPR029062">
    <property type="entry name" value="Class_I_gatase-like"/>
</dbReference>
<evidence type="ECO:0000313" key="4">
    <source>
        <dbReference type="Proteomes" id="UP000317593"/>
    </source>
</evidence>
<keyword evidence="4" id="KW-1185">Reference proteome</keyword>
<evidence type="ECO:0000256" key="1">
    <source>
        <dbReference type="SAM" id="SignalP"/>
    </source>
</evidence>
<protein>
    <recommendedName>
        <fullName evidence="2">ThuA-like domain-containing protein</fullName>
    </recommendedName>
</protein>
<proteinExistence type="predicted"/>
<feature type="signal peptide" evidence="1">
    <location>
        <begin position="1"/>
        <end position="30"/>
    </location>
</feature>
<dbReference type="Proteomes" id="UP000317593">
    <property type="component" value="Unassembled WGS sequence"/>
</dbReference>
<sequence length="255" mass="28469">MLKQAYFAPLLKIHPLALLLICALSFHASAQQASQAPSVLIFSKTEGFRHSSIPTGVKAIMRLADENDIKSYHTENAGLFNPDSLSTFDAVIFLNTTGNVLDDTQQAAFEEYLRSGGGFLGVHAAADTEYEWPWYGEMVGAYFKNHPRIQEASIKVVNQSHAATSFLPEEWVRTDEWYNYKDISNDINVLMKLDEDSYEGGENGTFHPIAWYHDFEGGRVFYTGLGHTKEAYSEPLFLDHLSGALKYVLGTATAQ</sequence>
<dbReference type="SUPFAM" id="SSF52317">
    <property type="entry name" value="Class I glutamine amidotransferase-like"/>
    <property type="match status" value="1"/>
</dbReference>
<dbReference type="PANTHER" id="PTHR40469:SF2">
    <property type="entry name" value="GALACTOSE-BINDING DOMAIN-LIKE SUPERFAMILY PROTEIN"/>
    <property type="match status" value="1"/>
</dbReference>
<organism evidence="3 4">
    <name type="scientific">Fodinibius sediminis</name>
    <dbReference type="NCBI Taxonomy" id="1214077"/>
    <lineage>
        <taxon>Bacteria</taxon>
        <taxon>Pseudomonadati</taxon>
        <taxon>Balneolota</taxon>
        <taxon>Balneolia</taxon>
        <taxon>Balneolales</taxon>
        <taxon>Balneolaceae</taxon>
        <taxon>Fodinibius</taxon>
    </lineage>
</organism>
<reference evidence="3 4" key="1">
    <citation type="submission" date="2017-05" db="EMBL/GenBank/DDBJ databases">
        <authorList>
            <person name="Varghese N."/>
            <person name="Submissions S."/>
        </authorList>
    </citation>
    <scope>NUCLEOTIDE SEQUENCE [LARGE SCALE GENOMIC DNA]</scope>
    <source>
        <strain evidence="3 4">DSM 21194</strain>
    </source>
</reference>
<dbReference type="PANTHER" id="PTHR40469">
    <property type="entry name" value="SECRETED GLYCOSYL HYDROLASE"/>
    <property type="match status" value="1"/>
</dbReference>
<feature type="domain" description="ThuA-like" evidence="2">
    <location>
        <begin position="39"/>
        <end position="248"/>
    </location>
</feature>
<dbReference type="AlphaFoldDB" id="A0A521ARS1"/>
<feature type="chain" id="PRO_5022052502" description="ThuA-like domain-containing protein" evidence="1">
    <location>
        <begin position="31"/>
        <end position="255"/>
    </location>
</feature>
<dbReference type="Pfam" id="PF06283">
    <property type="entry name" value="ThuA"/>
    <property type="match status" value="1"/>
</dbReference>
<name>A0A521ARS1_9BACT</name>
<keyword evidence="1" id="KW-0732">Signal</keyword>
<accession>A0A521ARS1</accession>
<dbReference type="Gene3D" id="3.40.50.880">
    <property type="match status" value="1"/>
</dbReference>